<accession>Q0CJW0</accession>
<dbReference type="CDD" id="cd18500">
    <property type="entry name" value="BACK_IBtk"/>
    <property type="match status" value="1"/>
</dbReference>
<dbReference type="STRING" id="341663.Q0CJW0"/>
<dbReference type="EMBL" id="CH476601">
    <property type="protein sequence ID" value="EAU33785.1"/>
    <property type="molecule type" value="Genomic_DNA"/>
</dbReference>
<dbReference type="InterPro" id="IPR009091">
    <property type="entry name" value="RCC1/BLIP-II"/>
</dbReference>
<proteinExistence type="predicted"/>
<dbReference type="PANTHER" id="PTHR22872:SF2">
    <property type="entry name" value="INHIBITOR OF BRUTON TYROSINE KINASE"/>
    <property type="match status" value="1"/>
</dbReference>
<dbReference type="OrthoDB" id="1893551at2759"/>
<dbReference type="InterPro" id="IPR036770">
    <property type="entry name" value="Ankyrin_rpt-contain_sf"/>
</dbReference>
<dbReference type="SUPFAM" id="SSF54695">
    <property type="entry name" value="POZ domain"/>
    <property type="match status" value="1"/>
</dbReference>
<feature type="region of interest" description="Disordered" evidence="2">
    <location>
        <begin position="1508"/>
        <end position="1632"/>
    </location>
</feature>
<dbReference type="RefSeq" id="XP_001215202.1">
    <property type="nucleotide sequence ID" value="XM_001215202.1"/>
</dbReference>
<evidence type="ECO:0000313" key="4">
    <source>
        <dbReference type="EMBL" id="EAU33785.1"/>
    </source>
</evidence>
<dbReference type="HOGENOM" id="CLU_002285_0_0_1"/>
<dbReference type="Pfam" id="PF00651">
    <property type="entry name" value="BTB"/>
    <property type="match status" value="1"/>
</dbReference>
<keyword evidence="1" id="KW-0677">Repeat</keyword>
<dbReference type="eggNOG" id="KOG0783">
    <property type="taxonomic scope" value="Eukaryota"/>
</dbReference>
<feature type="domain" description="BTB" evidence="3">
    <location>
        <begin position="904"/>
        <end position="975"/>
    </location>
</feature>
<feature type="compositionally biased region" description="Low complexity" evidence="2">
    <location>
        <begin position="1553"/>
        <end position="1566"/>
    </location>
</feature>
<dbReference type="InterPro" id="IPR051625">
    <property type="entry name" value="Signaling_Regulatory_Domain"/>
</dbReference>
<feature type="compositionally biased region" description="Polar residues" evidence="2">
    <location>
        <begin position="65"/>
        <end position="74"/>
    </location>
</feature>
<feature type="region of interest" description="Disordered" evidence="2">
    <location>
        <begin position="1181"/>
        <end position="1463"/>
    </location>
</feature>
<dbReference type="SUPFAM" id="SSF50985">
    <property type="entry name" value="RCC1/BLIP-II"/>
    <property type="match status" value="1"/>
</dbReference>
<feature type="compositionally biased region" description="Polar residues" evidence="2">
    <location>
        <begin position="1583"/>
        <end position="1603"/>
    </location>
</feature>
<dbReference type="SMART" id="SM00225">
    <property type="entry name" value="BTB"/>
    <property type="match status" value="2"/>
</dbReference>
<feature type="region of interest" description="Disordered" evidence="2">
    <location>
        <begin position="1121"/>
        <end position="1168"/>
    </location>
</feature>
<dbReference type="InterPro" id="IPR002110">
    <property type="entry name" value="Ankyrin_rpt"/>
</dbReference>
<dbReference type="InterPro" id="IPR011333">
    <property type="entry name" value="SKP1/BTB/POZ_sf"/>
</dbReference>
<dbReference type="SMART" id="SM00248">
    <property type="entry name" value="ANK"/>
    <property type="match status" value="2"/>
</dbReference>
<feature type="compositionally biased region" description="Low complexity" evidence="2">
    <location>
        <begin position="1324"/>
        <end position="1336"/>
    </location>
</feature>
<feature type="compositionally biased region" description="Basic residues" evidence="2">
    <location>
        <begin position="1531"/>
        <end position="1546"/>
    </location>
</feature>
<gene>
    <name evidence="4" type="ORF">ATEG_06024</name>
</gene>
<dbReference type="Gene3D" id="1.25.40.20">
    <property type="entry name" value="Ankyrin repeat-containing domain"/>
    <property type="match status" value="1"/>
</dbReference>
<evidence type="ECO:0000256" key="2">
    <source>
        <dbReference type="SAM" id="MobiDB-lite"/>
    </source>
</evidence>
<dbReference type="OMA" id="FEFVLRY"/>
<dbReference type="SUPFAM" id="SSF48403">
    <property type="entry name" value="Ankyrin repeat"/>
    <property type="match status" value="1"/>
</dbReference>
<dbReference type="Gene3D" id="3.30.710.10">
    <property type="entry name" value="Potassium Channel Kv1.1, Chain A"/>
    <property type="match status" value="2"/>
</dbReference>
<feature type="compositionally biased region" description="Polar residues" evidence="2">
    <location>
        <begin position="1286"/>
        <end position="1298"/>
    </location>
</feature>
<dbReference type="CDD" id="cd18186">
    <property type="entry name" value="BTB_POZ_ZBTB_KLHL-like"/>
    <property type="match status" value="1"/>
</dbReference>
<organism evidence="4 5">
    <name type="scientific">Aspergillus terreus (strain NIH 2624 / FGSC A1156)</name>
    <dbReference type="NCBI Taxonomy" id="341663"/>
    <lineage>
        <taxon>Eukaryota</taxon>
        <taxon>Fungi</taxon>
        <taxon>Dikarya</taxon>
        <taxon>Ascomycota</taxon>
        <taxon>Pezizomycotina</taxon>
        <taxon>Eurotiomycetes</taxon>
        <taxon>Eurotiomycetidae</taxon>
        <taxon>Eurotiales</taxon>
        <taxon>Aspergillaceae</taxon>
        <taxon>Aspergillus</taxon>
        <taxon>Aspergillus subgen. Circumdati</taxon>
    </lineage>
</organism>
<dbReference type="InterPro" id="IPR000210">
    <property type="entry name" value="BTB/POZ_dom"/>
</dbReference>
<evidence type="ECO:0000256" key="1">
    <source>
        <dbReference type="ARBA" id="ARBA00022737"/>
    </source>
</evidence>
<protein>
    <recommendedName>
        <fullName evidence="3">BTB domain-containing protein</fullName>
    </recommendedName>
</protein>
<dbReference type="PROSITE" id="PS50097">
    <property type="entry name" value="BTB"/>
    <property type="match status" value="1"/>
</dbReference>
<sequence>MSSKLWEFFLRDDVESFQRFLANASYTSGGQRASGPGASSFRIGSPGPMLTPSSGAASKSKKLIGTSSSPQTPDRSGGFRPGKTLSREELNARDQYGRTLLHHVASSPNPTAIDFAIALLEVPFLDIYAQDWESGWTALHRALYAGNAAIAQALLTRDNRDATDFSKSGGTAHPSGGLIKIKDREGYSPFDVYGATITSRDIKRIAALTTEEVPLTEDFDNMEAVSVASSSVDGDMDEDGNVARGVLKPRTNLLADEVFTFGSNKNLNLGVGDQDDRQYPERISLQRPEHLLQRFYREYQEQRANDTDSLSHQRPEHAADLPAMIRNKPIKVQDIAMSKLHTAIIPTDPESNLFLCGFGPGGRLGTADESARFIFVLHRNWRALRQKGHLRSIRVKTIPCLSGNTERSSAGEATNLANSDTTIQGPTTVMMCLSRHLPDKFSTHLRRKSFWVLRLRQSILLSSVTLACTRSAKMKASWALWIRMLGLLKFKPPRVELELLFSVHPSKVSQPLIRPLRFFFRTMRSGCSLNMDTPSFLSPWSFMTTRYDTSSNCIVKVRSGGNTICALSSFGEVFTVAVNKMENPPVQTSTTNPTKIRNSLSQPVRVWSLKKSHMAVKDVDMGQDGSIIICTASGSAWRKEKRHKSKSGPSRDYKFTRIPGLSRVIGVCSNAFGAFAVAQRDCNVTREQINVSQSTLWKDILPLSPFDSLASIADTSATAVCDVVPDPEPVMAIKRALMSASDVESLLQQLHFQADTGAVWLMTSLSDIKVPVHEFILAGRSSVLRRAFHDLRLAHSFSIPDVLHIQFDEGNHSTVILQGVDLLTVLNIVHFAYTDTIFDVWQQAKHTPQSASRYRQVRSEVMRMGTCLGLPTLERAARLMIEPTKALKDDMARAITDPAFFDSADVIIDLHDGQMKAHSQVICQRCPFFNALFYGRSGGQWLASRRTTSPGVIHVDLKHIDRRIFGFVLEHIYADTEDKLFDDVRSKDLEDFIDLVLDVAFVANELMIDRLAQICQRVLGRFVNMRNVCNLLNSIAPCSVREFKDAALEYVCLNLEDLLANRFLGDLDEDLLSELDLVCHENQMTGFPVSRGRNSEEYVFEKYPELISLMESDRRRRIDSMRLKSRLDPTEGPDGRQRPVNGDKTTVSPAVKKPKGAPFKDSPVLRPKSSVGDLMFQMDDDSLLSPSETKGKAAVRGVRPPEGSTHIDSPALGSSMVEGESFGGRSYLEEQMSSPRSTPLADSPTNMRASAIQKKTSDSVSPNPAPTPWGSSALSGSKKNLRDIMSETSENRVSNLSLGMSAARRENSNNFTAKISQKERKKLQQQQMQEMLAAQQKAKEGPQNPWKLPLNTPGKTPTKLDESTATPTHSSSSTPARKPSMTLRQTVAGTPPLPAQQKTTTTPMPNPSRSTPQSTPRSSSVAGPPCATAAPSTSPNPSTQRPIQSIRHIPRAEPYQTSFHADSASSMSLATILMQQQTEKDELREAATAKHNLEDIQLEQEFQEWWDKESRRIQGLPDPEDESAPATSTRQSHRGGGRGGGGRRGKGAGGGQQQQRQQQSQPQQSQQRKRRGKGPANAAGVSVLSQQLPRNGSEMPSAQQPAHSTPRRDRLSTGPHEGGARWGGGGRGRGRG</sequence>
<reference evidence="5" key="1">
    <citation type="submission" date="2005-09" db="EMBL/GenBank/DDBJ databases">
        <title>Annotation of the Aspergillus terreus NIH2624 genome.</title>
        <authorList>
            <person name="Birren B.W."/>
            <person name="Lander E.S."/>
            <person name="Galagan J.E."/>
            <person name="Nusbaum C."/>
            <person name="Devon K."/>
            <person name="Henn M."/>
            <person name="Ma L.-J."/>
            <person name="Jaffe D.B."/>
            <person name="Butler J."/>
            <person name="Alvarez P."/>
            <person name="Gnerre S."/>
            <person name="Grabherr M."/>
            <person name="Kleber M."/>
            <person name="Mauceli E.W."/>
            <person name="Brockman W."/>
            <person name="Rounsley S."/>
            <person name="Young S.K."/>
            <person name="LaButti K."/>
            <person name="Pushparaj V."/>
            <person name="DeCaprio D."/>
            <person name="Crawford M."/>
            <person name="Koehrsen M."/>
            <person name="Engels R."/>
            <person name="Montgomery P."/>
            <person name="Pearson M."/>
            <person name="Howarth C."/>
            <person name="Larson L."/>
            <person name="Luoma S."/>
            <person name="White J."/>
            <person name="Alvarado L."/>
            <person name="Kodira C.D."/>
            <person name="Zeng Q."/>
            <person name="Oleary S."/>
            <person name="Yandava C."/>
            <person name="Denning D.W."/>
            <person name="Nierman W.C."/>
            <person name="Milne T."/>
            <person name="Madden K."/>
        </authorList>
    </citation>
    <scope>NUCLEOTIDE SEQUENCE [LARGE SCALE GENOMIC DNA]</scope>
    <source>
        <strain evidence="5">NIH 2624 / FGSC A1156</strain>
    </source>
</reference>
<feature type="compositionally biased region" description="Gly residues" evidence="2">
    <location>
        <begin position="1616"/>
        <end position="1632"/>
    </location>
</feature>
<evidence type="ECO:0000313" key="5">
    <source>
        <dbReference type="Proteomes" id="UP000007963"/>
    </source>
</evidence>
<feature type="compositionally biased region" description="Basic and acidic residues" evidence="2">
    <location>
        <begin position="1121"/>
        <end position="1137"/>
    </location>
</feature>
<feature type="compositionally biased region" description="Polar residues" evidence="2">
    <location>
        <begin position="1269"/>
        <end position="1278"/>
    </location>
</feature>
<feature type="compositionally biased region" description="Low complexity" evidence="2">
    <location>
        <begin position="1407"/>
        <end position="1439"/>
    </location>
</feature>
<evidence type="ECO:0000259" key="3">
    <source>
        <dbReference type="PROSITE" id="PS50097"/>
    </source>
</evidence>
<name>Q0CJW0_ASPTN</name>
<dbReference type="Proteomes" id="UP000007963">
    <property type="component" value="Unassembled WGS sequence"/>
</dbReference>
<dbReference type="GeneID" id="4321526"/>
<dbReference type="Gene3D" id="2.130.10.30">
    <property type="entry name" value="Regulator of chromosome condensation 1/beta-lactamase-inhibitor protein II"/>
    <property type="match status" value="1"/>
</dbReference>
<feature type="region of interest" description="Disordered" evidence="2">
    <location>
        <begin position="27"/>
        <end position="87"/>
    </location>
</feature>
<dbReference type="PANTHER" id="PTHR22872">
    <property type="entry name" value="BTK-BINDING PROTEIN-RELATED"/>
    <property type="match status" value="1"/>
</dbReference>
<dbReference type="VEuPathDB" id="FungiDB:ATEG_06024"/>
<feature type="compositionally biased region" description="Low complexity" evidence="2">
    <location>
        <begin position="1363"/>
        <end position="1376"/>
    </location>
</feature>